<evidence type="ECO:0000256" key="6">
    <source>
        <dbReference type="ARBA" id="ARBA00022989"/>
    </source>
</evidence>
<dbReference type="AlphaFoldDB" id="A0A8X6HXI8"/>
<keyword evidence="6 13" id="KW-1133">Transmembrane helix</keyword>
<evidence type="ECO:0000256" key="8">
    <source>
        <dbReference type="ARBA" id="ARBA00023065"/>
    </source>
</evidence>
<evidence type="ECO:0000256" key="3">
    <source>
        <dbReference type="ARBA" id="ARBA00022448"/>
    </source>
</evidence>
<reference evidence="14" key="1">
    <citation type="submission" date="2020-07" db="EMBL/GenBank/DDBJ databases">
        <title>Multicomponent nature underlies the extraordinary mechanical properties of spider dragline silk.</title>
        <authorList>
            <person name="Kono N."/>
            <person name="Nakamura H."/>
            <person name="Mori M."/>
            <person name="Yoshida Y."/>
            <person name="Ohtoshi R."/>
            <person name="Malay A.D."/>
            <person name="Moran D.A.P."/>
            <person name="Tomita M."/>
            <person name="Numata K."/>
            <person name="Arakawa K."/>
        </authorList>
    </citation>
    <scope>NUCLEOTIDE SEQUENCE</scope>
</reference>
<evidence type="ECO:0000256" key="12">
    <source>
        <dbReference type="RuleBase" id="RU000679"/>
    </source>
</evidence>
<keyword evidence="7" id="KW-0915">Sodium</keyword>
<dbReference type="GO" id="GO:0015280">
    <property type="term" value="F:ligand-gated sodium channel activity"/>
    <property type="evidence" value="ECO:0007669"/>
    <property type="project" value="TreeGrafter"/>
</dbReference>
<dbReference type="InterPro" id="IPR001873">
    <property type="entry name" value="ENaC"/>
</dbReference>
<dbReference type="OrthoDB" id="6502088at2759"/>
<evidence type="ECO:0000313" key="14">
    <source>
        <dbReference type="EMBL" id="GFR30380.1"/>
    </source>
</evidence>
<proteinExistence type="inferred from homology"/>
<protein>
    <submittedName>
        <fullName evidence="14">FMRFamide-activated amiloride-sensitive sodium channel</fullName>
    </submittedName>
</protein>
<gene>
    <name evidence="14" type="ORF">TNCT_340281</name>
</gene>
<dbReference type="PANTHER" id="PTHR11690">
    <property type="entry name" value="AMILORIDE-SENSITIVE SODIUM CHANNEL-RELATED"/>
    <property type="match status" value="1"/>
</dbReference>
<keyword evidence="4 12" id="KW-0894">Sodium channel</keyword>
<keyword evidence="8 12" id="KW-0406">Ion transport</keyword>
<comment type="similarity">
    <text evidence="2 12">Belongs to the amiloride-sensitive sodium channel (TC 1.A.6) family.</text>
</comment>
<sequence length="561" mass="63658">MTSVQSKENTKQFISDEGKIPSSEKCAIKHEDLKSILLNLLTKSSVYAVAQLVTSSGCGRKLLWFLVLLVGVMGCSYEVYRFLTLYFQYPVVITLEVKNNWKLDFPAVTVCNLNRIPIFYYDCLFRNQTVEECMDFCVDKGKPSYEPIRPILASERQKYVTCSNNFDGVFGEQRTESLLFMNRYLSLSKADRHKLGHQANSFITSCTFNGESCSIRNFSDYLSIEFGNCFTFNGKNETSTQVLQTSYIGPNSGLDITLNLEVPDYSPITSSVGARVVIHKADAQPNPEDYGININPGFETTVAIQQDCIRKCIQSRNMYRCGCEDPFLPSAYSSNLCDLLNKTSVCCLEDVMKSLTMDDTPCPCPLPCKSTRYDVIIFSAEWPARSYYNAFMKDEDVPTPSPCENKTRVEKTQDFTDGNDSSNYLPFLRSSFRLLSQRRNCINMCADEEKQEYLTKKRYRKPKGRPSKRSWWASKVQKRWGENHLQSDSDILCVLKALVICMLKTHLLCILKTIIDEGSPAGEKEQYFSASANKIQMLPSTSKSTFCAKGKSSYVLMNSDM</sequence>
<comment type="subcellular location">
    <subcellularLocation>
        <location evidence="1">Membrane</location>
        <topology evidence="1">Multi-pass membrane protein</topology>
    </subcellularLocation>
</comment>
<evidence type="ECO:0000256" key="11">
    <source>
        <dbReference type="ARBA" id="ARBA00023303"/>
    </source>
</evidence>
<keyword evidence="11 12" id="KW-0407">Ion channel</keyword>
<dbReference type="Pfam" id="PF00858">
    <property type="entry name" value="ASC"/>
    <property type="match status" value="1"/>
</dbReference>
<keyword evidence="9 13" id="KW-0472">Membrane</keyword>
<dbReference type="EMBL" id="BMAO01009362">
    <property type="protein sequence ID" value="GFR30380.1"/>
    <property type="molecule type" value="Genomic_DNA"/>
</dbReference>
<dbReference type="PANTHER" id="PTHR11690:SF248">
    <property type="entry name" value="PICKPOCKET 17, ISOFORM A"/>
    <property type="match status" value="1"/>
</dbReference>
<keyword evidence="10 12" id="KW-0739">Sodium transport</keyword>
<evidence type="ECO:0000256" key="1">
    <source>
        <dbReference type="ARBA" id="ARBA00004141"/>
    </source>
</evidence>
<dbReference type="Proteomes" id="UP000887116">
    <property type="component" value="Unassembled WGS sequence"/>
</dbReference>
<dbReference type="PRINTS" id="PR01078">
    <property type="entry name" value="AMINACHANNEL"/>
</dbReference>
<feature type="transmembrane region" description="Helical" evidence="13">
    <location>
        <begin position="62"/>
        <end position="80"/>
    </location>
</feature>
<keyword evidence="5 12" id="KW-0812">Transmembrane</keyword>
<keyword evidence="3 12" id="KW-0813">Transport</keyword>
<evidence type="ECO:0000256" key="7">
    <source>
        <dbReference type="ARBA" id="ARBA00023053"/>
    </source>
</evidence>
<evidence type="ECO:0000256" key="10">
    <source>
        <dbReference type="ARBA" id="ARBA00023201"/>
    </source>
</evidence>
<name>A0A8X6HXI8_TRICU</name>
<dbReference type="Gene3D" id="2.60.470.10">
    <property type="entry name" value="Acid-sensing ion channels like domains"/>
    <property type="match status" value="1"/>
</dbReference>
<evidence type="ECO:0000256" key="2">
    <source>
        <dbReference type="ARBA" id="ARBA00007193"/>
    </source>
</evidence>
<evidence type="ECO:0000256" key="13">
    <source>
        <dbReference type="SAM" id="Phobius"/>
    </source>
</evidence>
<evidence type="ECO:0000256" key="9">
    <source>
        <dbReference type="ARBA" id="ARBA00023136"/>
    </source>
</evidence>
<keyword evidence="15" id="KW-1185">Reference proteome</keyword>
<organism evidence="14 15">
    <name type="scientific">Trichonephila clavata</name>
    <name type="common">Joro spider</name>
    <name type="synonym">Nephila clavata</name>
    <dbReference type="NCBI Taxonomy" id="2740835"/>
    <lineage>
        <taxon>Eukaryota</taxon>
        <taxon>Metazoa</taxon>
        <taxon>Ecdysozoa</taxon>
        <taxon>Arthropoda</taxon>
        <taxon>Chelicerata</taxon>
        <taxon>Arachnida</taxon>
        <taxon>Araneae</taxon>
        <taxon>Araneomorphae</taxon>
        <taxon>Entelegynae</taxon>
        <taxon>Araneoidea</taxon>
        <taxon>Nephilidae</taxon>
        <taxon>Trichonephila</taxon>
    </lineage>
</organism>
<accession>A0A8X6HXI8</accession>
<dbReference type="GO" id="GO:0005886">
    <property type="term" value="C:plasma membrane"/>
    <property type="evidence" value="ECO:0007669"/>
    <property type="project" value="TreeGrafter"/>
</dbReference>
<evidence type="ECO:0000256" key="5">
    <source>
        <dbReference type="ARBA" id="ARBA00022692"/>
    </source>
</evidence>
<evidence type="ECO:0000313" key="15">
    <source>
        <dbReference type="Proteomes" id="UP000887116"/>
    </source>
</evidence>
<comment type="caution">
    <text evidence="14">The sequence shown here is derived from an EMBL/GenBank/DDBJ whole genome shotgun (WGS) entry which is preliminary data.</text>
</comment>
<evidence type="ECO:0000256" key="4">
    <source>
        <dbReference type="ARBA" id="ARBA00022461"/>
    </source>
</evidence>